<dbReference type="OrthoDB" id="546861at2759"/>
<organism evidence="2 3">
    <name type="scientific">Trypanosoma conorhini</name>
    <dbReference type="NCBI Taxonomy" id="83891"/>
    <lineage>
        <taxon>Eukaryota</taxon>
        <taxon>Discoba</taxon>
        <taxon>Euglenozoa</taxon>
        <taxon>Kinetoplastea</taxon>
        <taxon>Metakinetoplastina</taxon>
        <taxon>Trypanosomatida</taxon>
        <taxon>Trypanosomatidae</taxon>
        <taxon>Trypanosoma</taxon>
    </lineage>
</organism>
<dbReference type="Proteomes" id="UP000284403">
    <property type="component" value="Unassembled WGS sequence"/>
</dbReference>
<feature type="region of interest" description="Disordered" evidence="1">
    <location>
        <begin position="127"/>
        <end position="146"/>
    </location>
</feature>
<feature type="compositionally biased region" description="Basic and acidic residues" evidence="1">
    <location>
        <begin position="127"/>
        <end position="142"/>
    </location>
</feature>
<evidence type="ECO:0000313" key="2">
    <source>
        <dbReference type="EMBL" id="RNF23144.1"/>
    </source>
</evidence>
<gene>
    <name evidence="2" type="ORF">Tco025E_02892</name>
</gene>
<sequence length="194" mass="20855">MSSVRGALRRLERLNVKCGGSCGTVASFSSASARAEGEAVGAADTSHMSPYEKGQYRLACCMKRVRNNLSLLEEKGVSLGIKRQAEVSNSVRRDIGAMKRDAAPLRRLAVKEDRLEDYSTLMTHMRKTEQLQRDRHGGRLGEEGLSGGMAASGATAFGGPAAAQGSAAPLLSPHGDAEFAFFLSKPRRATPRWM</sequence>
<comment type="caution">
    <text evidence="2">The sequence shown here is derived from an EMBL/GenBank/DDBJ whole genome shotgun (WGS) entry which is preliminary data.</text>
</comment>
<dbReference type="GeneID" id="40316503"/>
<proteinExistence type="predicted"/>
<accession>A0A3S5ITS6</accession>
<evidence type="ECO:0000313" key="3">
    <source>
        <dbReference type="Proteomes" id="UP000284403"/>
    </source>
</evidence>
<evidence type="ECO:0000256" key="1">
    <source>
        <dbReference type="SAM" id="MobiDB-lite"/>
    </source>
</evidence>
<protein>
    <submittedName>
        <fullName evidence="2">Syntaxin</fullName>
    </submittedName>
</protein>
<dbReference type="RefSeq" id="XP_029230054.1">
    <property type="nucleotide sequence ID" value="XM_029369815.1"/>
</dbReference>
<reference evidence="2 3" key="1">
    <citation type="journal article" date="2018" name="BMC Genomics">
        <title>Genomic comparison of Trypanosoma conorhini and Trypanosoma rangeli to Trypanosoma cruzi strains of high and low virulence.</title>
        <authorList>
            <person name="Bradwell K.R."/>
            <person name="Koparde V.N."/>
            <person name="Matveyev A.V."/>
            <person name="Serrano M.G."/>
            <person name="Alves J.M."/>
            <person name="Parikh H."/>
            <person name="Huang B."/>
            <person name="Lee V."/>
            <person name="Espinosa-Alvarez O."/>
            <person name="Ortiz P.A."/>
            <person name="Costa-Martins A.G."/>
            <person name="Teixeira M.M."/>
            <person name="Buck G.A."/>
        </authorList>
    </citation>
    <scope>NUCLEOTIDE SEQUENCE [LARGE SCALE GENOMIC DNA]</scope>
    <source>
        <strain evidence="2 3">025E</strain>
    </source>
</reference>
<dbReference type="AlphaFoldDB" id="A0A3S5ITS6"/>
<name>A0A3S5ITS6_9TRYP</name>
<keyword evidence="3" id="KW-1185">Reference proteome</keyword>
<dbReference type="EMBL" id="MKKU01000124">
    <property type="protein sequence ID" value="RNF23144.1"/>
    <property type="molecule type" value="Genomic_DNA"/>
</dbReference>